<protein>
    <submittedName>
        <fullName evidence="1">Heme-binding protein</fullName>
    </submittedName>
</protein>
<keyword evidence="2" id="KW-1185">Reference proteome</keyword>
<dbReference type="PANTHER" id="PTHR34309:SF1">
    <property type="entry name" value="PROTEIN GLCG"/>
    <property type="match status" value="1"/>
</dbReference>
<dbReference type="PANTHER" id="PTHR34309">
    <property type="entry name" value="SLR1406 PROTEIN"/>
    <property type="match status" value="1"/>
</dbReference>
<dbReference type="Pfam" id="PF03928">
    <property type="entry name" value="HbpS-like"/>
    <property type="match status" value="1"/>
</dbReference>
<dbReference type="Gene3D" id="3.30.450.150">
    <property type="entry name" value="Haem-degrading domain"/>
    <property type="match status" value="1"/>
</dbReference>
<name>A0A9X2LBE6_9PROT</name>
<dbReference type="SUPFAM" id="SSF143744">
    <property type="entry name" value="GlcG-like"/>
    <property type="match status" value="1"/>
</dbReference>
<proteinExistence type="predicted"/>
<reference evidence="1" key="1">
    <citation type="submission" date="2022-07" db="EMBL/GenBank/DDBJ databases">
        <title>Parvularcula maris sp. nov., an algicidal bacterium isolated from seawater.</title>
        <authorList>
            <person name="Li F."/>
        </authorList>
    </citation>
    <scope>NUCLEOTIDE SEQUENCE</scope>
    <source>
        <strain evidence="1">BGMRC 0090</strain>
    </source>
</reference>
<gene>
    <name evidence="1" type="ORF">NOG11_14745</name>
</gene>
<dbReference type="InterPro" id="IPR052517">
    <property type="entry name" value="GlcG_carb_metab_protein"/>
</dbReference>
<organism evidence="1 2">
    <name type="scientific">Parvularcula maris</name>
    <dbReference type="NCBI Taxonomy" id="2965077"/>
    <lineage>
        <taxon>Bacteria</taxon>
        <taxon>Pseudomonadati</taxon>
        <taxon>Pseudomonadota</taxon>
        <taxon>Alphaproteobacteria</taxon>
        <taxon>Parvularculales</taxon>
        <taxon>Parvularculaceae</taxon>
        <taxon>Parvularcula</taxon>
    </lineage>
</organism>
<evidence type="ECO:0000313" key="2">
    <source>
        <dbReference type="Proteomes" id="UP001142610"/>
    </source>
</evidence>
<dbReference type="InterPro" id="IPR038084">
    <property type="entry name" value="PduO/GlcC-like_sf"/>
</dbReference>
<dbReference type="AlphaFoldDB" id="A0A9X2LBE6"/>
<accession>A0A9X2LBE6</accession>
<dbReference type="RefSeq" id="WP_256620576.1">
    <property type="nucleotide sequence ID" value="NZ_JANIBC010000026.1"/>
</dbReference>
<comment type="caution">
    <text evidence="1">The sequence shown here is derived from an EMBL/GenBank/DDBJ whole genome shotgun (WGS) entry which is preliminary data.</text>
</comment>
<dbReference type="EMBL" id="JANIBC010000026">
    <property type="protein sequence ID" value="MCQ8186638.1"/>
    <property type="molecule type" value="Genomic_DNA"/>
</dbReference>
<dbReference type="InterPro" id="IPR005624">
    <property type="entry name" value="PduO/GlcC-like"/>
</dbReference>
<dbReference type="Proteomes" id="UP001142610">
    <property type="component" value="Unassembled WGS sequence"/>
</dbReference>
<sequence>MLEALVTIATALIQSPDNLASRPYLTLDAAQAGAAACRATADENDWRVAITIIDRGGNVVLFERMDDVFETQSRLSRLKAATAATTPVGTAALREAAFADRSPIAGIEHVPGIVVIEGGEPIIVAEPEPYPVGGVGVSGARPDQDGTCAKAAAAAASQALRG</sequence>
<evidence type="ECO:0000313" key="1">
    <source>
        <dbReference type="EMBL" id="MCQ8186638.1"/>
    </source>
</evidence>